<keyword evidence="5" id="KW-0547">Nucleotide-binding</keyword>
<evidence type="ECO:0000259" key="11">
    <source>
        <dbReference type="PROSITE" id="PS50929"/>
    </source>
</evidence>
<dbReference type="RefSeq" id="WP_034548638.1">
    <property type="nucleotide sequence ID" value="NZ_FSRN01000001.1"/>
</dbReference>
<dbReference type="InterPro" id="IPR027417">
    <property type="entry name" value="P-loop_NTPase"/>
</dbReference>
<feature type="transmembrane region" description="Helical" evidence="9">
    <location>
        <begin position="180"/>
        <end position="197"/>
    </location>
</feature>
<dbReference type="Pfam" id="PF00005">
    <property type="entry name" value="ABC_tran"/>
    <property type="match status" value="1"/>
</dbReference>
<evidence type="ECO:0000256" key="3">
    <source>
        <dbReference type="ARBA" id="ARBA00022475"/>
    </source>
</evidence>
<feature type="transmembrane region" description="Helical" evidence="9">
    <location>
        <begin position="28"/>
        <end position="52"/>
    </location>
</feature>
<evidence type="ECO:0000256" key="6">
    <source>
        <dbReference type="ARBA" id="ARBA00022840"/>
    </source>
</evidence>
<sequence>MKNKPITRPTVSPLKIFKRILSYATKQYKLRIIVVTVSIIISAATNAIGISFTKTLIDKYITPLLTQESPDFSGLARVIGLMALLYLTGAFFTYIFNRTMVTVSQGILKDIRDEMFTHMESLPIRYFDSNATGDIMSHYTNDTDTLRQMISQSIPQIFSALVMILSIIIAMFIINIPMTLVVLFMIGIMVTVIRTIGSKSGRYFSIQQAALGTLNGYVEEMIEGQKVVKVFNHEEEAVADFNELNEVLRENATKANTYANILMPIMGNIGNFMYLLTAVIGSVLSITGLTVLTVGSIASFVQFTKSITMPVSQISQQFNAIILSLAGAERIFNLLDEKPEEDSGTIELVNITKQVDGKIEESAQRTGQWAWKQTKATNEVVYTELTGDVRFKDVTFGYNANKTILHHIDLFAKPGQKIAFVGATGAGKTTITNLINRFYDIQKGTITYDGIDVKNIKKDALRKSLGIVLQDTHLFSGTIKDNIRYGRLDATDDEVEAAAKLVNADFFIRQLPHGYETELTGDGGSLSQGQRQLLAIARAAVANPPVLILDEATSSIDTRTETVVQSGMDALMKGRTVFVIAHRLSTVRNSDAIMVMDQGRIIERGNHEELISQKGEYYQLYTGAFEMN</sequence>
<dbReference type="FunFam" id="3.40.50.300:FF:000287">
    <property type="entry name" value="Multidrug ABC transporter ATP-binding protein"/>
    <property type="match status" value="1"/>
</dbReference>
<evidence type="ECO:0000256" key="4">
    <source>
        <dbReference type="ARBA" id="ARBA00022692"/>
    </source>
</evidence>
<feature type="transmembrane region" description="Helical" evidence="9">
    <location>
        <begin position="272"/>
        <end position="301"/>
    </location>
</feature>
<keyword evidence="13" id="KW-1185">Reference proteome</keyword>
<dbReference type="InterPro" id="IPR011527">
    <property type="entry name" value="ABC1_TM_dom"/>
</dbReference>
<gene>
    <name evidence="12" type="ORF">SAMN05878443_1534</name>
</gene>
<evidence type="ECO:0000259" key="10">
    <source>
        <dbReference type="PROSITE" id="PS50893"/>
    </source>
</evidence>
<dbReference type="Proteomes" id="UP000184758">
    <property type="component" value="Unassembled WGS sequence"/>
</dbReference>
<keyword evidence="7 9" id="KW-1133">Transmembrane helix</keyword>
<keyword evidence="6 12" id="KW-0067">ATP-binding</keyword>
<dbReference type="PANTHER" id="PTHR43394">
    <property type="entry name" value="ATP-DEPENDENT PERMEASE MDL1, MITOCHONDRIAL"/>
    <property type="match status" value="1"/>
</dbReference>
<dbReference type="SMART" id="SM00382">
    <property type="entry name" value="AAA"/>
    <property type="match status" value="1"/>
</dbReference>
<dbReference type="Pfam" id="PF00664">
    <property type="entry name" value="ABC_membrane"/>
    <property type="match status" value="1"/>
</dbReference>
<accession>A0A1N6GZN0</accession>
<proteinExistence type="predicted"/>
<dbReference type="InterPro" id="IPR036640">
    <property type="entry name" value="ABC1_TM_sf"/>
</dbReference>
<dbReference type="PROSITE" id="PS50893">
    <property type="entry name" value="ABC_TRANSPORTER_2"/>
    <property type="match status" value="1"/>
</dbReference>
<dbReference type="PROSITE" id="PS00211">
    <property type="entry name" value="ABC_TRANSPORTER_1"/>
    <property type="match status" value="1"/>
</dbReference>
<evidence type="ECO:0000256" key="9">
    <source>
        <dbReference type="SAM" id="Phobius"/>
    </source>
</evidence>
<dbReference type="eggNOG" id="COG1132">
    <property type="taxonomic scope" value="Bacteria"/>
</dbReference>
<evidence type="ECO:0000256" key="2">
    <source>
        <dbReference type="ARBA" id="ARBA00022448"/>
    </source>
</evidence>
<dbReference type="CDD" id="cd03254">
    <property type="entry name" value="ABCC_Glucan_exporter_like"/>
    <property type="match status" value="1"/>
</dbReference>
<evidence type="ECO:0000256" key="7">
    <source>
        <dbReference type="ARBA" id="ARBA00022989"/>
    </source>
</evidence>
<dbReference type="Gene3D" id="3.40.50.300">
    <property type="entry name" value="P-loop containing nucleotide triphosphate hydrolases"/>
    <property type="match status" value="1"/>
</dbReference>
<comment type="subcellular location">
    <subcellularLocation>
        <location evidence="1">Cell membrane</location>
        <topology evidence="1">Multi-pass membrane protein</topology>
    </subcellularLocation>
</comment>
<dbReference type="SUPFAM" id="SSF52540">
    <property type="entry name" value="P-loop containing nucleoside triphosphate hydrolases"/>
    <property type="match status" value="1"/>
</dbReference>
<feature type="domain" description="ABC transporter" evidence="10">
    <location>
        <begin position="389"/>
        <end position="623"/>
    </location>
</feature>
<dbReference type="Gene3D" id="1.20.1560.10">
    <property type="entry name" value="ABC transporter type 1, transmembrane domain"/>
    <property type="match status" value="2"/>
</dbReference>
<dbReference type="InterPro" id="IPR017871">
    <property type="entry name" value="ABC_transporter-like_CS"/>
</dbReference>
<dbReference type="InterPro" id="IPR003593">
    <property type="entry name" value="AAA+_ATPase"/>
</dbReference>
<name>A0A1N6GZN0_9LACT</name>
<dbReference type="GO" id="GO:0005886">
    <property type="term" value="C:plasma membrane"/>
    <property type="evidence" value="ECO:0007669"/>
    <property type="project" value="UniProtKB-SubCell"/>
</dbReference>
<dbReference type="PROSITE" id="PS50929">
    <property type="entry name" value="ABC_TM1F"/>
    <property type="match status" value="1"/>
</dbReference>
<dbReference type="PANTHER" id="PTHR43394:SF1">
    <property type="entry name" value="ATP-BINDING CASSETTE SUB-FAMILY B MEMBER 10, MITOCHONDRIAL"/>
    <property type="match status" value="1"/>
</dbReference>
<dbReference type="OrthoDB" id="9770415at2"/>
<keyword evidence="4 9" id="KW-0812">Transmembrane</keyword>
<dbReference type="FunFam" id="1.20.1560.10:FF:000011">
    <property type="entry name" value="Multidrug ABC transporter ATP-binding protein"/>
    <property type="match status" value="1"/>
</dbReference>
<dbReference type="EMBL" id="FSRN01000001">
    <property type="protein sequence ID" value="SIO12956.1"/>
    <property type="molecule type" value="Genomic_DNA"/>
</dbReference>
<dbReference type="GO" id="GO:0015421">
    <property type="term" value="F:ABC-type oligopeptide transporter activity"/>
    <property type="evidence" value="ECO:0007669"/>
    <property type="project" value="TreeGrafter"/>
</dbReference>
<feature type="transmembrane region" description="Helical" evidence="9">
    <location>
        <begin position="157"/>
        <end position="174"/>
    </location>
</feature>
<evidence type="ECO:0000313" key="13">
    <source>
        <dbReference type="Proteomes" id="UP000184758"/>
    </source>
</evidence>
<evidence type="ECO:0000256" key="1">
    <source>
        <dbReference type="ARBA" id="ARBA00004651"/>
    </source>
</evidence>
<evidence type="ECO:0000313" key="12">
    <source>
        <dbReference type="EMBL" id="SIO12956.1"/>
    </source>
</evidence>
<organism evidence="12 13">
    <name type="scientific">Carnobacterium alterfunditum</name>
    <dbReference type="NCBI Taxonomy" id="28230"/>
    <lineage>
        <taxon>Bacteria</taxon>
        <taxon>Bacillati</taxon>
        <taxon>Bacillota</taxon>
        <taxon>Bacilli</taxon>
        <taxon>Lactobacillales</taxon>
        <taxon>Carnobacteriaceae</taxon>
        <taxon>Carnobacterium</taxon>
    </lineage>
</organism>
<feature type="transmembrane region" description="Helical" evidence="9">
    <location>
        <begin position="72"/>
        <end position="96"/>
    </location>
</feature>
<evidence type="ECO:0000256" key="5">
    <source>
        <dbReference type="ARBA" id="ARBA00022741"/>
    </source>
</evidence>
<dbReference type="SUPFAM" id="SSF90123">
    <property type="entry name" value="ABC transporter transmembrane region"/>
    <property type="match status" value="1"/>
</dbReference>
<evidence type="ECO:0000256" key="8">
    <source>
        <dbReference type="ARBA" id="ARBA00023136"/>
    </source>
</evidence>
<keyword evidence="3" id="KW-1003">Cell membrane</keyword>
<feature type="domain" description="ABC transmembrane type-1" evidence="11">
    <location>
        <begin position="33"/>
        <end position="323"/>
    </location>
</feature>
<dbReference type="STRING" id="28230.SAMN05878443_1534"/>
<dbReference type="AlphaFoldDB" id="A0A1N6GZN0"/>
<dbReference type="InterPro" id="IPR039421">
    <property type="entry name" value="Type_1_exporter"/>
</dbReference>
<dbReference type="InterPro" id="IPR003439">
    <property type="entry name" value="ABC_transporter-like_ATP-bd"/>
</dbReference>
<keyword evidence="8 9" id="KW-0472">Membrane</keyword>
<keyword evidence="2" id="KW-0813">Transport</keyword>
<dbReference type="CDD" id="cd18547">
    <property type="entry name" value="ABC_6TM_Tm288_like"/>
    <property type="match status" value="1"/>
</dbReference>
<dbReference type="GO" id="GO:0016887">
    <property type="term" value="F:ATP hydrolysis activity"/>
    <property type="evidence" value="ECO:0007669"/>
    <property type="project" value="InterPro"/>
</dbReference>
<reference evidence="13" key="1">
    <citation type="submission" date="2016-11" db="EMBL/GenBank/DDBJ databases">
        <authorList>
            <person name="Varghese N."/>
            <person name="Submissions S."/>
        </authorList>
    </citation>
    <scope>NUCLEOTIDE SEQUENCE [LARGE SCALE GENOMIC DNA]</scope>
    <source>
        <strain evidence="13">313</strain>
    </source>
</reference>
<protein>
    <submittedName>
        <fullName evidence="12">ATP-binding cassette, subfamily B</fullName>
    </submittedName>
</protein>
<dbReference type="GO" id="GO:0005524">
    <property type="term" value="F:ATP binding"/>
    <property type="evidence" value="ECO:0007669"/>
    <property type="project" value="UniProtKB-KW"/>
</dbReference>